<dbReference type="PIRSF" id="PIRSF020565">
    <property type="entry name" value="3Ho_Ac_ACP_DH_prd"/>
    <property type="match status" value="1"/>
</dbReference>
<proteinExistence type="predicted"/>
<name>A0A1G6N0K7_9GAMM</name>
<keyword evidence="2" id="KW-1185">Reference proteome</keyword>
<dbReference type="Proteomes" id="UP000243468">
    <property type="component" value="Unassembled WGS sequence"/>
</dbReference>
<dbReference type="AlphaFoldDB" id="A0A1G6N0K7"/>
<evidence type="ECO:0000313" key="2">
    <source>
        <dbReference type="Proteomes" id="UP000243468"/>
    </source>
</evidence>
<reference evidence="2" key="1">
    <citation type="submission" date="2016-09" db="EMBL/GenBank/DDBJ databases">
        <authorList>
            <person name="Varghese N."/>
            <person name="Submissions S."/>
        </authorList>
    </citation>
    <scope>NUCLEOTIDE SEQUENCE [LARGE SCALE GENOMIC DNA]</scope>
    <source>
        <strain evidence="2">ANC 4667</strain>
    </source>
</reference>
<dbReference type="InterPro" id="IPR029069">
    <property type="entry name" value="HotDog_dom_sf"/>
</dbReference>
<protein>
    <submittedName>
        <fullName evidence="1">Predicted 3-hydroxylacyl-ACP dehydratase, HotDog domain</fullName>
    </submittedName>
</protein>
<dbReference type="OrthoDB" id="9800188at2"/>
<dbReference type="Pfam" id="PF22817">
    <property type="entry name" value="ApeP-like"/>
    <property type="match status" value="1"/>
</dbReference>
<dbReference type="Gene3D" id="3.10.129.10">
    <property type="entry name" value="Hotdog Thioesterase"/>
    <property type="match status" value="1"/>
</dbReference>
<dbReference type="EMBL" id="FMYO01000009">
    <property type="protein sequence ID" value="SDC61362.1"/>
    <property type="molecule type" value="Genomic_DNA"/>
</dbReference>
<dbReference type="SUPFAM" id="SSF54637">
    <property type="entry name" value="Thioesterase/thiol ester dehydrase-isomerase"/>
    <property type="match status" value="1"/>
</dbReference>
<dbReference type="InterPro" id="IPR016776">
    <property type="entry name" value="ApeP-like_dehydratase"/>
</dbReference>
<gene>
    <name evidence="1" type="ORF">SAMN05421732_10961</name>
</gene>
<sequence>MMDAVQFIPHEQPMVFVDHLIEANDVFAIAELVIRPELMFCEAEGLPTWTSIELMAQTISAYAGHKGRMSGLPPKIGFLLGTRKMQLPVPYFALGETVRIKAEQGYLHEGLGQFQCEIEYREHCFSAMLSVFEPPEMKEEIRKSV</sequence>
<accession>A0A1G6N0K7</accession>
<dbReference type="STRING" id="1226327.SAMN05421732_10961"/>
<organism evidence="1 2">
    <name type="scientific">Acinetobacter kookii</name>
    <dbReference type="NCBI Taxonomy" id="1226327"/>
    <lineage>
        <taxon>Bacteria</taxon>
        <taxon>Pseudomonadati</taxon>
        <taxon>Pseudomonadota</taxon>
        <taxon>Gammaproteobacteria</taxon>
        <taxon>Moraxellales</taxon>
        <taxon>Moraxellaceae</taxon>
        <taxon>Acinetobacter</taxon>
    </lineage>
</organism>
<evidence type="ECO:0000313" key="1">
    <source>
        <dbReference type="EMBL" id="SDC61362.1"/>
    </source>
</evidence>
<dbReference type="RefSeq" id="WP_092820309.1">
    <property type="nucleotide sequence ID" value="NZ_BAABKJ010000014.1"/>
</dbReference>